<reference evidence="1 2" key="1">
    <citation type="submission" date="2024-01" db="EMBL/GenBank/DDBJ databases">
        <title>The complete chloroplast genome sequence of Lithospermum erythrorhizon: insights into the phylogenetic relationship among Boraginaceae species and the maternal lineages of purple gromwells.</title>
        <authorList>
            <person name="Okada T."/>
            <person name="Watanabe K."/>
        </authorList>
    </citation>
    <scope>NUCLEOTIDE SEQUENCE [LARGE SCALE GENOMIC DNA]</scope>
</reference>
<evidence type="ECO:0000313" key="2">
    <source>
        <dbReference type="Proteomes" id="UP001454036"/>
    </source>
</evidence>
<sequence length="239" mass="26930">MSEPLSFSNIELKGIELPHDDPVVIAPLIANFIVERILVDTGSSTDILYLSTYDKLHLPRSHIQPIGTPLLGFTVHVVYPLGIATLDLIVRTGNKTTTIKAQFTVVDIDDPSYNRLIGRPILTALRAIVSPLHLKIKFPTAGGIDNSPKEKENQKRPVPHKEIEEIPFNPTNQERVFKVGTKLDDTHREALISLIREFEDAFAWSPEDMPGVDPEIAIQRLHVDSMFVFIMEKKENIQR</sequence>
<keyword evidence="2" id="KW-1185">Reference proteome</keyword>
<evidence type="ECO:0000313" key="1">
    <source>
        <dbReference type="EMBL" id="GAA0155166.1"/>
    </source>
</evidence>
<dbReference type="AlphaFoldDB" id="A0AAV3PWU8"/>
<gene>
    <name evidence="1" type="ORF">LIER_12951</name>
</gene>
<dbReference type="EMBL" id="BAABME010002560">
    <property type="protein sequence ID" value="GAA0155166.1"/>
    <property type="molecule type" value="Genomic_DNA"/>
</dbReference>
<dbReference type="InterPro" id="IPR021109">
    <property type="entry name" value="Peptidase_aspartic_dom_sf"/>
</dbReference>
<comment type="caution">
    <text evidence="1">The sequence shown here is derived from an EMBL/GenBank/DDBJ whole genome shotgun (WGS) entry which is preliminary data.</text>
</comment>
<dbReference type="Proteomes" id="UP001454036">
    <property type="component" value="Unassembled WGS sequence"/>
</dbReference>
<protein>
    <submittedName>
        <fullName evidence="1">Uncharacterized protein</fullName>
    </submittedName>
</protein>
<organism evidence="1 2">
    <name type="scientific">Lithospermum erythrorhizon</name>
    <name type="common">Purple gromwell</name>
    <name type="synonym">Lithospermum officinale var. erythrorhizon</name>
    <dbReference type="NCBI Taxonomy" id="34254"/>
    <lineage>
        <taxon>Eukaryota</taxon>
        <taxon>Viridiplantae</taxon>
        <taxon>Streptophyta</taxon>
        <taxon>Embryophyta</taxon>
        <taxon>Tracheophyta</taxon>
        <taxon>Spermatophyta</taxon>
        <taxon>Magnoliopsida</taxon>
        <taxon>eudicotyledons</taxon>
        <taxon>Gunneridae</taxon>
        <taxon>Pentapetalae</taxon>
        <taxon>asterids</taxon>
        <taxon>lamiids</taxon>
        <taxon>Boraginales</taxon>
        <taxon>Boraginaceae</taxon>
        <taxon>Boraginoideae</taxon>
        <taxon>Lithospermeae</taxon>
        <taxon>Lithospermum</taxon>
    </lineage>
</organism>
<dbReference type="SUPFAM" id="SSF50630">
    <property type="entry name" value="Acid proteases"/>
    <property type="match status" value="1"/>
</dbReference>
<dbReference type="PANTHER" id="PTHR33240">
    <property type="entry name" value="OS08G0508500 PROTEIN"/>
    <property type="match status" value="1"/>
</dbReference>
<accession>A0AAV3PWU8</accession>
<name>A0AAV3PWU8_LITER</name>
<dbReference type="Gene3D" id="2.40.70.10">
    <property type="entry name" value="Acid Proteases"/>
    <property type="match status" value="1"/>
</dbReference>
<dbReference type="PANTHER" id="PTHR33240:SF15">
    <property type="entry name" value="GAG-PRO-LIKE PROTEIN"/>
    <property type="match status" value="1"/>
</dbReference>
<dbReference type="CDD" id="cd00303">
    <property type="entry name" value="retropepsin_like"/>
    <property type="match status" value="1"/>
</dbReference>
<proteinExistence type="predicted"/>